<evidence type="ECO:0000313" key="1">
    <source>
        <dbReference type="EMBL" id="AKS04647.1"/>
    </source>
</evidence>
<reference evidence="2" key="2">
    <citation type="submission" date="2015-05" db="EMBL/GenBank/DDBJ databases">
        <authorList>
            <person name="Swarnkar M.K."/>
            <person name="Vyas P."/>
            <person name="Rahi P."/>
            <person name="Thakur R."/>
            <person name="Thakur N."/>
            <person name="Singh A.K."/>
            <person name="Gulati A."/>
        </authorList>
    </citation>
    <scope>NUCLEOTIDE SEQUENCE [LARGE SCALE GENOMIC DNA]</scope>
    <source>
        <strain evidence="2">745</strain>
    </source>
</reference>
<reference evidence="1 2" key="1">
    <citation type="journal article" date="2015" name="Genome Announc.">
        <title>Complete Genome Sequence of the Rhizobacterium Pseudomonas trivialis Strain IHBB745 with Multiple Plant Growth-Promoting Activities and Tolerance to Desiccation and Alkalinity.</title>
        <authorList>
            <person name="Gulati A."/>
            <person name="Swarnkar M.K."/>
            <person name="Vyas P."/>
            <person name="Rahi P."/>
            <person name="Thakur R."/>
            <person name="Thakur N."/>
            <person name="Singh A.K."/>
        </authorList>
    </citation>
    <scope>NUCLEOTIDE SEQUENCE [LARGE SCALE GENOMIC DNA]</scope>
    <source>
        <strain evidence="2">745</strain>
    </source>
</reference>
<evidence type="ECO:0000313" key="2">
    <source>
        <dbReference type="Proteomes" id="UP000036608"/>
    </source>
</evidence>
<gene>
    <name evidence="1" type="ORF">AA957_00410</name>
</gene>
<dbReference type="Proteomes" id="UP000036608">
    <property type="component" value="Chromosome"/>
</dbReference>
<name>A0A0H5AKR8_9PSED</name>
<protein>
    <submittedName>
        <fullName evidence="1">Uncharacterized protein</fullName>
    </submittedName>
</protein>
<dbReference type="KEGG" id="ptv:AA957_00410"/>
<sequence>MRKIDQITRKGLVLHLVQLRKRNMLHSVHMSQVMWILMQDALMKDARHVISTPRTIMLEQSD</sequence>
<dbReference type="EMBL" id="CP011507">
    <property type="protein sequence ID" value="AKS04647.1"/>
    <property type="molecule type" value="Genomic_DNA"/>
</dbReference>
<organism evidence="1 2">
    <name type="scientific">Pseudomonas trivialis</name>
    <dbReference type="NCBI Taxonomy" id="200450"/>
    <lineage>
        <taxon>Bacteria</taxon>
        <taxon>Pseudomonadati</taxon>
        <taxon>Pseudomonadota</taxon>
        <taxon>Gammaproteobacteria</taxon>
        <taxon>Pseudomonadales</taxon>
        <taxon>Pseudomonadaceae</taxon>
        <taxon>Pseudomonas</taxon>
    </lineage>
</organism>
<accession>A0A0H5AKR8</accession>
<dbReference type="AlphaFoldDB" id="A0A0H5AKR8"/>
<proteinExistence type="predicted"/>
<dbReference type="PATRIC" id="fig|200450.3.peg.95"/>